<dbReference type="PROSITE" id="PS51257">
    <property type="entry name" value="PROKAR_LIPOPROTEIN"/>
    <property type="match status" value="1"/>
</dbReference>
<organism evidence="1 2">
    <name type="scientific">Aggregatibacter segnis</name>
    <dbReference type="NCBI Taxonomy" id="739"/>
    <lineage>
        <taxon>Bacteria</taxon>
        <taxon>Pseudomonadati</taxon>
        <taxon>Pseudomonadota</taxon>
        <taxon>Gammaproteobacteria</taxon>
        <taxon>Pasteurellales</taxon>
        <taxon>Pasteurellaceae</taxon>
        <taxon>Aggregatibacter</taxon>
    </lineage>
</organism>
<name>A0A8B2U0Y1_9PAST</name>
<dbReference type="AlphaFoldDB" id="A0A8B2U0Y1"/>
<dbReference type="Proteomes" id="UP000253998">
    <property type="component" value="Unassembled WGS sequence"/>
</dbReference>
<evidence type="ECO:0000313" key="2">
    <source>
        <dbReference type="Proteomes" id="UP000253998"/>
    </source>
</evidence>
<reference evidence="1 2" key="1">
    <citation type="submission" date="2018-05" db="EMBL/GenBank/DDBJ databases">
        <title>Draft Genome Sequences for a Diverse set of 7 Haemophilus Species.</title>
        <authorList>
            <person name="Nichols M."/>
            <person name="Topaz N."/>
            <person name="Wang X."/>
            <person name="Wang X."/>
            <person name="Boxrud D."/>
        </authorList>
    </citation>
    <scope>NUCLEOTIDE SEQUENCE [LARGE SCALE GENOMIC DNA]</scope>
    <source>
        <strain evidence="1 2">C2001002503</strain>
    </source>
</reference>
<evidence type="ECO:0000313" key="1">
    <source>
        <dbReference type="EMBL" id="RDE69995.1"/>
    </source>
</evidence>
<comment type="caution">
    <text evidence="1">The sequence shown here is derived from an EMBL/GenBank/DDBJ whole genome shotgun (WGS) entry which is preliminary data.</text>
</comment>
<proteinExistence type="predicted"/>
<protein>
    <recommendedName>
        <fullName evidence="3">Lipoprotein</fullName>
    </recommendedName>
</protein>
<dbReference type="EMBL" id="QEPM01000007">
    <property type="protein sequence ID" value="RDE69995.1"/>
    <property type="molecule type" value="Genomic_DNA"/>
</dbReference>
<accession>A0A8B2U0Y1</accession>
<evidence type="ECO:0008006" key="3">
    <source>
        <dbReference type="Google" id="ProtNLM"/>
    </source>
</evidence>
<gene>
    <name evidence="1" type="ORF">DPV83_08730</name>
</gene>
<sequence length="95" mass="11315">MRNLILLLFFVISGCYIDNGAPHSNYYWKKNGKKLSYEDIMYCSKKVNEKSSKVYVNPSCYYDLGYRFTAPIYWCLSLDSSINKEVCEQYKKYRN</sequence>